<accession>A0A841GLS7</accession>
<keyword evidence="2" id="KW-1185">Reference proteome</keyword>
<protein>
    <submittedName>
        <fullName evidence="1">Uncharacterized protein</fullName>
    </submittedName>
</protein>
<name>A0A841GLS7_9BACT</name>
<organism evidence="1 2">
    <name type="scientific">Longimicrobium terrae</name>
    <dbReference type="NCBI Taxonomy" id="1639882"/>
    <lineage>
        <taxon>Bacteria</taxon>
        <taxon>Pseudomonadati</taxon>
        <taxon>Gemmatimonadota</taxon>
        <taxon>Longimicrobiia</taxon>
        <taxon>Longimicrobiales</taxon>
        <taxon>Longimicrobiaceae</taxon>
        <taxon>Longimicrobium</taxon>
    </lineage>
</organism>
<dbReference type="EMBL" id="JACHIA010000003">
    <property type="protein sequence ID" value="MBB6069731.1"/>
    <property type="molecule type" value="Genomic_DNA"/>
</dbReference>
<gene>
    <name evidence="1" type="ORF">HNQ61_001348</name>
</gene>
<sequence>MLAPLERLGSLPVIAWTIIDARSRHTGNTRHIVRGGLAGPAAALAICRNGDDGFHLFSCDEQWQTVSDTWHETVDDAEAQAEFEYEGVSATWITV</sequence>
<dbReference type="RefSeq" id="WP_170036150.1">
    <property type="nucleotide sequence ID" value="NZ_JABDTL010000002.1"/>
</dbReference>
<reference evidence="1 2" key="1">
    <citation type="submission" date="2020-08" db="EMBL/GenBank/DDBJ databases">
        <title>Genomic Encyclopedia of Type Strains, Phase IV (KMG-IV): sequencing the most valuable type-strain genomes for metagenomic binning, comparative biology and taxonomic classification.</title>
        <authorList>
            <person name="Goeker M."/>
        </authorList>
    </citation>
    <scope>NUCLEOTIDE SEQUENCE [LARGE SCALE GENOMIC DNA]</scope>
    <source>
        <strain evidence="1 2">DSM 29007</strain>
    </source>
</reference>
<dbReference type="AlphaFoldDB" id="A0A841GLS7"/>
<evidence type="ECO:0000313" key="1">
    <source>
        <dbReference type="EMBL" id="MBB6069731.1"/>
    </source>
</evidence>
<proteinExistence type="predicted"/>
<evidence type="ECO:0000313" key="2">
    <source>
        <dbReference type="Proteomes" id="UP000582837"/>
    </source>
</evidence>
<dbReference type="Proteomes" id="UP000582837">
    <property type="component" value="Unassembled WGS sequence"/>
</dbReference>
<comment type="caution">
    <text evidence="1">The sequence shown here is derived from an EMBL/GenBank/DDBJ whole genome shotgun (WGS) entry which is preliminary data.</text>
</comment>